<dbReference type="Pfam" id="PF07007">
    <property type="entry name" value="LprI"/>
    <property type="match status" value="1"/>
</dbReference>
<feature type="domain" description="Lysozyme inhibitor LprI-like N-terminal" evidence="2">
    <location>
        <begin position="53"/>
        <end position="159"/>
    </location>
</feature>
<evidence type="ECO:0000313" key="3">
    <source>
        <dbReference type="EMBL" id="SMX24315.1"/>
    </source>
</evidence>
<reference evidence="3 4" key="1">
    <citation type="submission" date="2017-05" db="EMBL/GenBank/DDBJ databases">
        <authorList>
            <person name="Song R."/>
            <person name="Chenine A.L."/>
            <person name="Ruprecht R.M."/>
        </authorList>
    </citation>
    <scope>NUCLEOTIDE SEQUENCE [LARGE SCALE GENOMIC DNA]</scope>
    <source>
        <strain evidence="3 4">CECT 8489</strain>
    </source>
</reference>
<feature type="chain" id="PRO_5012805412" description="Lysozyme inhibitor LprI-like N-terminal domain-containing protein" evidence="1">
    <location>
        <begin position="21"/>
        <end position="168"/>
    </location>
</feature>
<evidence type="ECO:0000313" key="4">
    <source>
        <dbReference type="Proteomes" id="UP000201838"/>
    </source>
</evidence>
<organism evidence="3 4">
    <name type="scientific">Boseongicola aestuarii</name>
    <dbReference type="NCBI Taxonomy" id="1470561"/>
    <lineage>
        <taxon>Bacteria</taxon>
        <taxon>Pseudomonadati</taxon>
        <taxon>Pseudomonadota</taxon>
        <taxon>Alphaproteobacteria</taxon>
        <taxon>Rhodobacterales</taxon>
        <taxon>Paracoccaceae</taxon>
        <taxon>Boseongicola</taxon>
    </lineage>
</organism>
<feature type="signal peptide" evidence="1">
    <location>
        <begin position="1"/>
        <end position="20"/>
    </location>
</feature>
<dbReference type="RefSeq" id="WP_245813812.1">
    <property type="nucleotide sequence ID" value="NZ_FXXQ01000008.1"/>
</dbReference>
<protein>
    <recommendedName>
        <fullName evidence="2">Lysozyme inhibitor LprI-like N-terminal domain-containing protein</fullName>
    </recommendedName>
</protein>
<keyword evidence="1" id="KW-0732">Signal</keyword>
<sequence length="168" mass="18398">MRFVFALMALMGIGVGSAGAQDISFTMAPTQVCLAEAEGAVRFDCIGTAAQYCMSKPSGGSTVGMGFCLGRELGEWDDRLNAAYAELRRVEQLVMDEAERMELRVPDTVLALREMQRAWIRFRDASCAYEFSTWGGGTGGGPANAACLLDLTGRQALRLEDRLQERRR</sequence>
<proteinExistence type="predicted"/>
<evidence type="ECO:0000259" key="2">
    <source>
        <dbReference type="Pfam" id="PF07007"/>
    </source>
</evidence>
<accession>A0A238J2B2</accession>
<name>A0A238J2B2_9RHOB</name>
<dbReference type="InterPro" id="IPR009739">
    <property type="entry name" value="LprI-like_N"/>
</dbReference>
<dbReference type="EMBL" id="FXXQ01000008">
    <property type="protein sequence ID" value="SMX24315.1"/>
    <property type="molecule type" value="Genomic_DNA"/>
</dbReference>
<evidence type="ECO:0000256" key="1">
    <source>
        <dbReference type="SAM" id="SignalP"/>
    </source>
</evidence>
<keyword evidence="4" id="KW-1185">Reference proteome</keyword>
<dbReference type="Proteomes" id="UP000201838">
    <property type="component" value="Unassembled WGS sequence"/>
</dbReference>
<dbReference type="Gene3D" id="1.20.1270.180">
    <property type="match status" value="1"/>
</dbReference>
<gene>
    <name evidence="3" type="ORF">BOA8489_02439</name>
</gene>
<dbReference type="AlphaFoldDB" id="A0A238J2B2"/>